<dbReference type="PANTHER" id="PTHR47160">
    <property type="entry name" value="PUTATIVE-RELATED"/>
    <property type="match status" value="1"/>
</dbReference>
<evidence type="ECO:0000259" key="1">
    <source>
        <dbReference type="Pfam" id="PF10551"/>
    </source>
</evidence>
<proteinExistence type="predicted"/>
<name>A0A9Q0MHF2_9DIPT</name>
<sequence length="268" mass="30773">MTTKEAEVLKVSVHSHVADKRKPEVRKALSNMREKAATSSSPSRRVIRNVIAGMSKTAAVQMKSYETLSRNVRRIRQKGNSLPSVPVTLADFILPEEYMVTLEGQQFLLHDNKDPFRRTMIFATKENISFLAHCDEWYMDGTFDICPPLFSQLYTIHGRRNNLHFPLVYVLASKKDYFTYEGLFNQLKVADKRLQPKNIMIDFEKAAHKAAEDVFEGVEVSGCFFHFCQCLYRKIQECGLQKTYIEDATFAMNMRCIAALAFVPVHDV</sequence>
<dbReference type="Pfam" id="PF10551">
    <property type="entry name" value="MULE"/>
    <property type="match status" value="1"/>
</dbReference>
<dbReference type="AlphaFoldDB" id="A0A9Q0MHF2"/>
<accession>A0A9Q0MHF2</accession>
<protein>
    <recommendedName>
        <fullName evidence="1">MULE transposase domain-containing protein</fullName>
    </recommendedName>
</protein>
<dbReference type="OrthoDB" id="7788516at2759"/>
<evidence type="ECO:0000313" key="3">
    <source>
        <dbReference type="Proteomes" id="UP001151699"/>
    </source>
</evidence>
<dbReference type="Proteomes" id="UP001151699">
    <property type="component" value="Unassembled WGS sequence"/>
</dbReference>
<feature type="non-terminal residue" evidence="2">
    <location>
        <position position="1"/>
    </location>
</feature>
<comment type="caution">
    <text evidence="2">The sequence shown here is derived from an EMBL/GenBank/DDBJ whole genome shotgun (WGS) entry which is preliminary data.</text>
</comment>
<evidence type="ECO:0000313" key="2">
    <source>
        <dbReference type="EMBL" id="KAJ6603166.1"/>
    </source>
</evidence>
<dbReference type="PANTHER" id="PTHR47160:SF10">
    <property type="entry name" value="MULE TRANSPOSASE DOMAIN-CONTAINING PROTEIN"/>
    <property type="match status" value="1"/>
</dbReference>
<gene>
    <name evidence="2" type="ORF">Bhyg_15823</name>
</gene>
<reference evidence="2" key="1">
    <citation type="submission" date="2022-07" db="EMBL/GenBank/DDBJ databases">
        <authorList>
            <person name="Trinca V."/>
            <person name="Uliana J.V.C."/>
            <person name="Torres T.T."/>
            <person name="Ward R.J."/>
            <person name="Monesi N."/>
        </authorList>
    </citation>
    <scope>NUCLEOTIDE SEQUENCE</scope>
    <source>
        <strain evidence="2">HSMRA1968</strain>
        <tissue evidence="2">Whole embryos</tissue>
    </source>
</reference>
<keyword evidence="3" id="KW-1185">Reference proteome</keyword>
<dbReference type="InterPro" id="IPR018289">
    <property type="entry name" value="MULE_transposase_dom"/>
</dbReference>
<dbReference type="EMBL" id="WJQU01005995">
    <property type="protein sequence ID" value="KAJ6603166.1"/>
    <property type="molecule type" value="Genomic_DNA"/>
</dbReference>
<feature type="domain" description="MULE transposase" evidence="1">
    <location>
        <begin position="137"/>
        <end position="229"/>
    </location>
</feature>
<organism evidence="2 3">
    <name type="scientific">Pseudolycoriella hygida</name>
    <dbReference type="NCBI Taxonomy" id="35572"/>
    <lineage>
        <taxon>Eukaryota</taxon>
        <taxon>Metazoa</taxon>
        <taxon>Ecdysozoa</taxon>
        <taxon>Arthropoda</taxon>
        <taxon>Hexapoda</taxon>
        <taxon>Insecta</taxon>
        <taxon>Pterygota</taxon>
        <taxon>Neoptera</taxon>
        <taxon>Endopterygota</taxon>
        <taxon>Diptera</taxon>
        <taxon>Nematocera</taxon>
        <taxon>Sciaroidea</taxon>
        <taxon>Sciaridae</taxon>
        <taxon>Pseudolycoriella</taxon>
    </lineage>
</organism>